<name>A0AA39QT70_9LECA</name>
<dbReference type="InterPro" id="IPR033433">
    <property type="entry name" value="GtaA_N"/>
</dbReference>
<reference evidence="3" key="1">
    <citation type="submission" date="2023-03" db="EMBL/GenBank/DDBJ databases">
        <title>Complete genome of Cladonia borealis.</title>
        <authorList>
            <person name="Park H."/>
        </authorList>
    </citation>
    <scope>NUCLEOTIDE SEQUENCE</scope>
    <source>
        <strain evidence="3">ANT050790</strain>
    </source>
</reference>
<gene>
    <name evidence="3" type="ORF">JMJ35_008974</name>
</gene>
<organism evidence="3 4">
    <name type="scientific">Cladonia borealis</name>
    <dbReference type="NCBI Taxonomy" id="184061"/>
    <lineage>
        <taxon>Eukaryota</taxon>
        <taxon>Fungi</taxon>
        <taxon>Dikarya</taxon>
        <taxon>Ascomycota</taxon>
        <taxon>Pezizomycotina</taxon>
        <taxon>Lecanoromycetes</taxon>
        <taxon>OSLEUM clade</taxon>
        <taxon>Lecanoromycetidae</taxon>
        <taxon>Lecanorales</taxon>
        <taxon>Lecanorineae</taxon>
        <taxon>Cladoniaceae</taxon>
        <taxon>Cladonia</taxon>
    </lineage>
</organism>
<feature type="domain" description="Glutaminase A N-terminal" evidence="2">
    <location>
        <begin position="102"/>
        <end position="184"/>
    </location>
</feature>
<evidence type="ECO:0000313" key="3">
    <source>
        <dbReference type="EMBL" id="KAK0508698.1"/>
    </source>
</evidence>
<dbReference type="Pfam" id="PF17168">
    <property type="entry name" value="DUF5127"/>
    <property type="match status" value="1"/>
</dbReference>
<dbReference type="PANTHER" id="PTHR31987:SF14">
    <property type="entry name" value="PUTATIVE (AFU_ORTHOLOGUE AFUA_6G09910)-RELATED"/>
    <property type="match status" value="1"/>
</dbReference>
<dbReference type="Proteomes" id="UP001166286">
    <property type="component" value="Unassembled WGS sequence"/>
</dbReference>
<feature type="chain" id="PRO_5041293263" description="Glutaminase A N-terminal domain-containing protein" evidence="1">
    <location>
        <begin position="24"/>
        <end position="188"/>
    </location>
</feature>
<feature type="signal peptide" evidence="1">
    <location>
        <begin position="1"/>
        <end position="23"/>
    </location>
</feature>
<proteinExistence type="predicted"/>
<sequence>MVSTMHSFSTILVFLTLALFTRAADLPAYPLAVRNPYLSAWLPGSQANDLPTAQAQFWTGSKNLGWSILARVDDKTFTLFGGPGGTSGSTAASQSTISYTSTHTIATLDAGAAAFSIDFFSPVSPQNLLRQSLPFSYVTVTVSGKSGAKPDVQIFSAIDDSWTGGQGNLQLALQDTGSNTGATYMFNL</sequence>
<protein>
    <recommendedName>
        <fullName evidence="2">Glutaminase A N-terminal domain-containing protein</fullName>
    </recommendedName>
</protein>
<accession>A0AA39QT70</accession>
<evidence type="ECO:0000313" key="4">
    <source>
        <dbReference type="Proteomes" id="UP001166286"/>
    </source>
</evidence>
<dbReference type="InterPro" id="IPR052743">
    <property type="entry name" value="Glutaminase_GtaA"/>
</dbReference>
<dbReference type="PANTHER" id="PTHR31987">
    <property type="entry name" value="GLUTAMINASE A-RELATED"/>
    <property type="match status" value="1"/>
</dbReference>
<dbReference type="EMBL" id="JAFEKC020000020">
    <property type="protein sequence ID" value="KAK0508698.1"/>
    <property type="molecule type" value="Genomic_DNA"/>
</dbReference>
<comment type="caution">
    <text evidence="3">The sequence shown here is derived from an EMBL/GenBank/DDBJ whole genome shotgun (WGS) entry which is preliminary data.</text>
</comment>
<keyword evidence="4" id="KW-1185">Reference proteome</keyword>
<evidence type="ECO:0000259" key="2">
    <source>
        <dbReference type="Pfam" id="PF17168"/>
    </source>
</evidence>
<keyword evidence="1" id="KW-0732">Signal</keyword>
<evidence type="ECO:0000256" key="1">
    <source>
        <dbReference type="SAM" id="SignalP"/>
    </source>
</evidence>
<dbReference type="AlphaFoldDB" id="A0AA39QT70"/>